<evidence type="ECO:0000256" key="1">
    <source>
        <dbReference type="ARBA" id="ARBA00034923"/>
    </source>
</evidence>
<evidence type="ECO:0000313" key="5">
    <source>
        <dbReference type="Proteomes" id="UP000292372"/>
    </source>
</evidence>
<gene>
    <name evidence="4" type="ORF">EYD46_05695</name>
</gene>
<comment type="caution">
    <text evidence="4">The sequence shown here is derived from an EMBL/GenBank/DDBJ whole genome shotgun (WGS) entry which is preliminary data.</text>
</comment>
<dbReference type="InterPro" id="IPR027785">
    <property type="entry name" value="UvrD-like_helicase_C"/>
</dbReference>
<feature type="domain" description="UvrD-like helicase C-terminal" evidence="3">
    <location>
        <begin position="611"/>
        <end position="660"/>
    </location>
</feature>
<keyword evidence="5" id="KW-1185">Reference proteome</keyword>
<proteinExistence type="predicted"/>
<sequence>MEYLAGNIEIENKPIEIDLWDKITELIDNDRGVFGYKIPSLGESDYNNIPSFVLRSSKYGIIIFEIIDEKIADFDEENEYWETSNGEFIYSRELIINLYLQELETRLKKDSRIFDIRRNKWLEEINIQSYLIFGFNTNEEISALNLKAKNPILSNYISSDNLDNDLKSLLDVNHSIDQNKIDVIDAIFDGSDVFSKTKKKKIIEQPENVNDFIKKSLNYTFKLDHIQRQVALQVPPGPQRIRGLAGTGKTVILCMKAALAHKAFPEKKILFVFNTQSMYGQVKKAITEYYFNETKTMPNWANLHILHAWGGSSKPGVYYNTANSAGVKPKTFMNVKNRANPLDAVFEDLLSSSKSKIIPEYDISLIDEAQDFSTSFFETIFHITKSVNDENNDKRIIWAYDEFQSLTDIKIREPEELFGKADSGEPNIPNSKLEGYYKGKIEKDFVLPNSYRNPRISLMVAHGLALGLYSKYGKVPMEDSKDWVARGYAIHSPDKRIFESGDNVKVERPERFSKNILERLLKESDSEERKLVQFKKFEDINSELNAVVSKVEWLINNQKVEPEEIVIINLDTRNSRSQFQYIRQQLDIKDIKAITPGYVERSDVFKEPGFVTLTTAFRAKGNEANIVFVINTQKVINDSTFRMRNAIFVAITRSRGWNYIYGYGDKIDDLEKEIDDIKTDYPFFNFPFPSEDEIKRRLTILQSNKNVEKADKEIDKLLKEADYKALLLEKLSKDPELLAEILKLEKSKKKEND</sequence>
<dbReference type="RefSeq" id="WP_130936095.1">
    <property type="nucleotide sequence ID" value="NZ_BMEE01000001.1"/>
</dbReference>
<dbReference type="PANTHER" id="PTHR11070">
    <property type="entry name" value="UVRD / RECB / PCRA DNA HELICASE FAMILY MEMBER"/>
    <property type="match status" value="1"/>
</dbReference>
<name>A0A4Q9FQL4_9FLAO</name>
<dbReference type="Proteomes" id="UP000292372">
    <property type="component" value="Unassembled WGS sequence"/>
</dbReference>
<dbReference type="AlphaFoldDB" id="A0A4Q9FQL4"/>
<dbReference type="SUPFAM" id="SSF52540">
    <property type="entry name" value="P-loop containing nucleoside triphosphate hydrolases"/>
    <property type="match status" value="1"/>
</dbReference>
<dbReference type="GO" id="GO:0005524">
    <property type="term" value="F:ATP binding"/>
    <property type="evidence" value="ECO:0007669"/>
    <property type="project" value="InterPro"/>
</dbReference>
<accession>A0A4Q9FQL4</accession>
<protein>
    <recommendedName>
        <fullName evidence="1">DNA 3'-5' helicase II</fullName>
    </recommendedName>
</protein>
<dbReference type="Pfam" id="PF04851">
    <property type="entry name" value="ResIII"/>
    <property type="match status" value="1"/>
</dbReference>
<feature type="domain" description="Helicase/UvrB N-terminal" evidence="2">
    <location>
        <begin position="245"/>
        <end position="302"/>
    </location>
</feature>
<evidence type="ECO:0000259" key="2">
    <source>
        <dbReference type="Pfam" id="PF04851"/>
    </source>
</evidence>
<dbReference type="Gene3D" id="3.40.50.300">
    <property type="entry name" value="P-loop containing nucleotide triphosphate hydrolases"/>
    <property type="match status" value="2"/>
</dbReference>
<dbReference type="GO" id="GO:0003677">
    <property type="term" value="F:DNA binding"/>
    <property type="evidence" value="ECO:0007669"/>
    <property type="project" value="InterPro"/>
</dbReference>
<dbReference type="EMBL" id="SIRS01000002">
    <property type="protein sequence ID" value="TBN17805.1"/>
    <property type="molecule type" value="Genomic_DNA"/>
</dbReference>
<dbReference type="InterPro" id="IPR000212">
    <property type="entry name" value="DNA_helicase_UvrD/REP"/>
</dbReference>
<dbReference type="OrthoDB" id="9787585at2"/>
<dbReference type="InterPro" id="IPR027417">
    <property type="entry name" value="P-loop_NTPase"/>
</dbReference>
<dbReference type="InterPro" id="IPR006935">
    <property type="entry name" value="Helicase/UvrB_N"/>
</dbReference>
<dbReference type="GO" id="GO:0000725">
    <property type="term" value="P:recombinational repair"/>
    <property type="evidence" value="ECO:0007669"/>
    <property type="project" value="TreeGrafter"/>
</dbReference>
<reference evidence="4 5" key="1">
    <citation type="journal article" date="2015" name="Int. J. Syst. Evol. Microbiol.">
        <title>Hyunsoonleella pacifica sp. nov., isolated from seawater of South Pacific Gyre.</title>
        <authorList>
            <person name="Gao X."/>
            <person name="Zhang Z."/>
            <person name="Dai X."/>
            <person name="Zhang X.H."/>
        </authorList>
    </citation>
    <scope>NUCLEOTIDE SEQUENCE [LARGE SCALE GENOMIC DNA]</scope>
    <source>
        <strain evidence="4 5">SW033</strain>
    </source>
</reference>
<organism evidence="4 5">
    <name type="scientific">Hyunsoonleella pacifica</name>
    <dbReference type="NCBI Taxonomy" id="1080224"/>
    <lineage>
        <taxon>Bacteria</taxon>
        <taxon>Pseudomonadati</taxon>
        <taxon>Bacteroidota</taxon>
        <taxon>Flavobacteriia</taxon>
        <taxon>Flavobacteriales</taxon>
        <taxon>Flavobacteriaceae</taxon>
    </lineage>
</organism>
<dbReference type="Pfam" id="PF13538">
    <property type="entry name" value="UvrD_C_2"/>
    <property type="match status" value="1"/>
</dbReference>
<dbReference type="PANTHER" id="PTHR11070:SF2">
    <property type="entry name" value="ATP-DEPENDENT DNA HELICASE SRS2"/>
    <property type="match status" value="1"/>
</dbReference>
<dbReference type="GO" id="GO:0016787">
    <property type="term" value="F:hydrolase activity"/>
    <property type="evidence" value="ECO:0007669"/>
    <property type="project" value="InterPro"/>
</dbReference>
<dbReference type="GO" id="GO:0043138">
    <property type="term" value="F:3'-5' DNA helicase activity"/>
    <property type="evidence" value="ECO:0007669"/>
    <property type="project" value="TreeGrafter"/>
</dbReference>
<evidence type="ECO:0000259" key="3">
    <source>
        <dbReference type="Pfam" id="PF13538"/>
    </source>
</evidence>
<evidence type="ECO:0000313" key="4">
    <source>
        <dbReference type="EMBL" id="TBN17805.1"/>
    </source>
</evidence>